<reference evidence="2 3" key="1">
    <citation type="submission" date="2019-06" db="EMBL/GenBank/DDBJ databases">
        <title>Persicimonas caeni gen. nov., sp. nov., a predatory bacterium isolated from solar saltern.</title>
        <authorList>
            <person name="Wang S."/>
        </authorList>
    </citation>
    <scope>NUCLEOTIDE SEQUENCE [LARGE SCALE GENOMIC DNA]</scope>
    <source>
        <strain evidence="2 3">YN101</strain>
    </source>
</reference>
<evidence type="ECO:0000313" key="2">
    <source>
        <dbReference type="EMBL" id="QDG53941.1"/>
    </source>
</evidence>
<evidence type="ECO:0000256" key="1">
    <source>
        <dbReference type="SAM" id="MobiDB-lite"/>
    </source>
</evidence>
<accession>A0A4Y6Q037</accession>
<feature type="region of interest" description="Disordered" evidence="1">
    <location>
        <begin position="347"/>
        <end position="377"/>
    </location>
</feature>
<organism evidence="2 3">
    <name type="scientific">Persicimonas caeni</name>
    <dbReference type="NCBI Taxonomy" id="2292766"/>
    <lineage>
        <taxon>Bacteria</taxon>
        <taxon>Deltaproteobacteria</taxon>
        <taxon>Bradymonadales</taxon>
        <taxon>Bradymonadaceae</taxon>
        <taxon>Persicimonas</taxon>
    </lineage>
</organism>
<feature type="region of interest" description="Disordered" evidence="1">
    <location>
        <begin position="38"/>
        <end position="59"/>
    </location>
</feature>
<name>A0A4Y6Q037_PERCE</name>
<evidence type="ECO:0008006" key="4">
    <source>
        <dbReference type="Google" id="ProtNLM"/>
    </source>
</evidence>
<dbReference type="AlphaFoldDB" id="A0A4Y6Q037"/>
<proteinExistence type="predicted"/>
<protein>
    <recommendedName>
        <fullName evidence="4">DUF4340 domain-containing protein</fullName>
    </recommendedName>
</protein>
<sequence>MQRRVVGTGFLLLVAAAAVVLGALFVARSDDESASKAAAAGAQSAAPQDSPGADSGPSERIYDKAVVDEPPGHWVSIGDDAEALPEARRFADAFVETAQCLGHETGWFVCSGELSVEGKPSWLMPALLVGDSHRLYLVPAEPSVSDFATRFSVEDSGFDEAVLAVEYTDSDDRDDVFEASLTCGEQTFELRPFAATDARKLVDEAEIHWPEPPRWFRAWQTEAGELVLLETREVALAGRQMAVWAGEPPRLDGYDVTTMRVLRDGGTRTYYLGDGGKLYLPAAMLARNFDDGEPSAEEMVDEQTTTSGEVLRRKLRWPTFQRPGADAADAAKKLYLAGDAARQQLESLEAPKPLTRKPPFEKPPGACSILVGAAGSR</sequence>
<accession>A0A5B8YAX4</accession>
<dbReference type="RefSeq" id="WP_141200391.1">
    <property type="nucleotide sequence ID" value="NZ_CP041186.1"/>
</dbReference>
<evidence type="ECO:0000313" key="3">
    <source>
        <dbReference type="Proteomes" id="UP000315995"/>
    </source>
</evidence>
<dbReference type="Proteomes" id="UP000315995">
    <property type="component" value="Chromosome"/>
</dbReference>
<feature type="compositionally biased region" description="Low complexity" evidence="1">
    <location>
        <begin position="38"/>
        <end position="50"/>
    </location>
</feature>
<keyword evidence="3" id="KW-1185">Reference proteome</keyword>
<dbReference type="EMBL" id="CP041186">
    <property type="protein sequence ID" value="QDG53941.1"/>
    <property type="molecule type" value="Genomic_DNA"/>
</dbReference>
<gene>
    <name evidence="2" type="ORF">FIV42_25310</name>
</gene>